<dbReference type="Gene3D" id="3.40.395.10">
    <property type="entry name" value="Adenoviral Proteinase, Chain A"/>
    <property type="match status" value="1"/>
</dbReference>
<sequence length="193" mass="22755">MTQMEKKSTQCTSIKVHPLLKGRKLDKDDEERLRRWATNGLLEKRQVVASYEGKQHLVLVREDICTLLPQRWVNSNIVQWMCSTFNVSESLRFRDDFYCIPPEILWFVLVCIDRHWWLFAFEIAQKRLWVLDSMYSGEYNDDRSNMHAYVGKIIEDIAKVLMSAYEPTENDLPRFYPSVPKQHNGCDCGVFGV</sequence>
<dbReference type="InterPro" id="IPR003653">
    <property type="entry name" value="Peptidase_C48_C"/>
</dbReference>
<evidence type="ECO:0000256" key="2">
    <source>
        <dbReference type="ARBA" id="ARBA00022670"/>
    </source>
</evidence>
<keyword evidence="3" id="KW-0378">Hydrolase</keyword>
<dbReference type="InterPro" id="IPR038765">
    <property type="entry name" value="Papain-like_cys_pep_sf"/>
</dbReference>
<dbReference type="RefSeq" id="XP_052118546.1">
    <property type="nucleotide sequence ID" value="XM_052262586.1"/>
</dbReference>
<dbReference type="AlphaFoldDB" id="A0A9C6WQY6"/>
<dbReference type="GeneID" id="127748320"/>
<organism evidence="5 6">
    <name type="scientific">Arachis duranensis</name>
    <name type="common">Wild peanut</name>
    <dbReference type="NCBI Taxonomy" id="130453"/>
    <lineage>
        <taxon>Eukaryota</taxon>
        <taxon>Viridiplantae</taxon>
        <taxon>Streptophyta</taxon>
        <taxon>Embryophyta</taxon>
        <taxon>Tracheophyta</taxon>
        <taxon>Spermatophyta</taxon>
        <taxon>Magnoliopsida</taxon>
        <taxon>eudicotyledons</taxon>
        <taxon>Gunneridae</taxon>
        <taxon>Pentapetalae</taxon>
        <taxon>rosids</taxon>
        <taxon>fabids</taxon>
        <taxon>Fabales</taxon>
        <taxon>Fabaceae</taxon>
        <taxon>Papilionoideae</taxon>
        <taxon>50 kb inversion clade</taxon>
        <taxon>dalbergioids sensu lato</taxon>
        <taxon>Dalbergieae</taxon>
        <taxon>Pterocarpus clade</taxon>
        <taxon>Arachis</taxon>
    </lineage>
</organism>
<dbReference type="KEGG" id="adu:127748320"/>
<evidence type="ECO:0000259" key="4">
    <source>
        <dbReference type="PROSITE" id="PS50600"/>
    </source>
</evidence>
<dbReference type="GO" id="GO:0008234">
    <property type="term" value="F:cysteine-type peptidase activity"/>
    <property type="evidence" value="ECO:0007669"/>
    <property type="project" value="InterPro"/>
</dbReference>
<dbReference type="SUPFAM" id="SSF54001">
    <property type="entry name" value="Cysteine proteinases"/>
    <property type="match status" value="1"/>
</dbReference>
<comment type="similarity">
    <text evidence="1">Belongs to the peptidase C48 family.</text>
</comment>
<evidence type="ECO:0000313" key="6">
    <source>
        <dbReference type="RefSeq" id="XP_052118546.1"/>
    </source>
</evidence>
<gene>
    <name evidence="6" type="primary">LOC127748320</name>
</gene>
<evidence type="ECO:0000256" key="3">
    <source>
        <dbReference type="ARBA" id="ARBA00022801"/>
    </source>
</evidence>
<keyword evidence="2" id="KW-0645">Protease</keyword>
<accession>A0A9C6WQY6</accession>
<keyword evidence="5" id="KW-1185">Reference proteome</keyword>
<dbReference type="GO" id="GO:0006508">
    <property type="term" value="P:proteolysis"/>
    <property type="evidence" value="ECO:0007669"/>
    <property type="project" value="UniProtKB-KW"/>
</dbReference>
<reference evidence="5" key="1">
    <citation type="journal article" date="2016" name="Nat. Genet.">
        <title>The genome sequences of Arachis duranensis and Arachis ipaensis, the diploid ancestors of cultivated peanut.</title>
        <authorList>
            <person name="Bertioli D.J."/>
            <person name="Cannon S.B."/>
            <person name="Froenicke L."/>
            <person name="Huang G."/>
            <person name="Farmer A.D."/>
            <person name="Cannon E.K."/>
            <person name="Liu X."/>
            <person name="Gao D."/>
            <person name="Clevenger J."/>
            <person name="Dash S."/>
            <person name="Ren L."/>
            <person name="Moretzsohn M.C."/>
            <person name="Shirasawa K."/>
            <person name="Huang W."/>
            <person name="Vidigal B."/>
            <person name="Abernathy B."/>
            <person name="Chu Y."/>
            <person name="Niederhuth C.E."/>
            <person name="Umale P."/>
            <person name="Araujo A.C."/>
            <person name="Kozik A."/>
            <person name="Kim K.D."/>
            <person name="Burow M.D."/>
            <person name="Varshney R.K."/>
            <person name="Wang X."/>
            <person name="Zhang X."/>
            <person name="Barkley N."/>
            <person name="Guimaraes P.M."/>
            <person name="Isobe S."/>
            <person name="Guo B."/>
            <person name="Liao B."/>
            <person name="Stalker H.T."/>
            <person name="Schmitz R.J."/>
            <person name="Scheffler B.E."/>
            <person name="Leal-Bertioli S.C."/>
            <person name="Xun X."/>
            <person name="Jackson S.A."/>
            <person name="Michelmore R."/>
            <person name="Ozias-Akins P."/>
        </authorList>
    </citation>
    <scope>NUCLEOTIDE SEQUENCE [LARGE SCALE GENOMIC DNA]</scope>
    <source>
        <strain evidence="5">cv. V14167</strain>
    </source>
</reference>
<evidence type="ECO:0000313" key="5">
    <source>
        <dbReference type="Proteomes" id="UP000515211"/>
    </source>
</evidence>
<proteinExistence type="inferred from homology"/>
<dbReference type="Proteomes" id="UP000515211">
    <property type="component" value="Chromosome 6"/>
</dbReference>
<dbReference type="PROSITE" id="PS50600">
    <property type="entry name" value="ULP_PROTEASE"/>
    <property type="match status" value="1"/>
</dbReference>
<feature type="domain" description="Ubiquitin-like protease family profile" evidence="4">
    <location>
        <begin position="1"/>
        <end position="193"/>
    </location>
</feature>
<name>A0A9C6WQY6_ARADU</name>
<protein>
    <submittedName>
        <fullName evidence="6">Uncharacterized protein LOC127748320</fullName>
    </submittedName>
</protein>
<reference evidence="6" key="2">
    <citation type="submission" date="2025-08" db="UniProtKB">
        <authorList>
            <consortium name="RefSeq"/>
        </authorList>
    </citation>
    <scope>IDENTIFICATION</scope>
    <source>
        <tissue evidence="6">Whole plant</tissue>
    </source>
</reference>
<evidence type="ECO:0000256" key="1">
    <source>
        <dbReference type="ARBA" id="ARBA00005234"/>
    </source>
</evidence>
<dbReference type="Pfam" id="PF02902">
    <property type="entry name" value="Peptidase_C48"/>
    <property type="match status" value="1"/>
</dbReference>